<evidence type="ECO:0000313" key="3">
    <source>
        <dbReference type="Proteomes" id="UP001320119"/>
    </source>
</evidence>
<dbReference type="EMBL" id="AP023086">
    <property type="protein sequence ID" value="BCD96250.1"/>
    <property type="molecule type" value="Genomic_DNA"/>
</dbReference>
<dbReference type="KEGG" id="marq:MARGE09_P0449"/>
<feature type="chain" id="PRO_5042906055" description="Outer membrane protein beta-barrel domain-containing protein" evidence="1">
    <location>
        <begin position="26"/>
        <end position="191"/>
    </location>
</feature>
<sequence>MKSFISSLVLAATLTPLALTTYAFEADFGFGIDLTRSNLKLDNNSGLTANDYISDDGDALGGSAYVKMREANGFVAETGFVHGSDTLFGGTFDHYSYDGVFVRAGYEWRVGKNFSITPLLGIQHTRLYFTEGMFLNSGAEEEIKITSTRPVAGLKLGIPMGQTFEMYYRLQYSELSVGNLMQQSIGIAFTF</sequence>
<reference evidence="2 3" key="1">
    <citation type="journal article" date="2022" name="IScience">
        <title>An ultrasensitive nanofiber-based assay for enzymatic hydrolysis and deep-sea microbial degradation of cellulose.</title>
        <authorList>
            <person name="Tsudome M."/>
            <person name="Tachioka M."/>
            <person name="Miyazaki M."/>
            <person name="Uchimura K."/>
            <person name="Tsuda M."/>
            <person name="Takaki Y."/>
            <person name="Deguchi S."/>
        </authorList>
    </citation>
    <scope>NUCLEOTIDE SEQUENCE [LARGE SCALE GENOMIC DNA]</scope>
    <source>
        <strain evidence="2 3">GE09</strain>
    </source>
</reference>
<evidence type="ECO:0008006" key="4">
    <source>
        <dbReference type="Google" id="ProtNLM"/>
    </source>
</evidence>
<dbReference type="SUPFAM" id="SSF103515">
    <property type="entry name" value="Autotransporter"/>
    <property type="match status" value="1"/>
</dbReference>
<dbReference type="InterPro" id="IPR036709">
    <property type="entry name" value="Autotransporte_beta_dom_sf"/>
</dbReference>
<dbReference type="Proteomes" id="UP001320119">
    <property type="component" value="Chromosome"/>
</dbReference>
<name>A0AAN1WER5_9GAMM</name>
<gene>
    <name evidence="2" type="ORF">MARGE09_P0449</name>
</gene>
<protein>
    <recommendedName>
        <fullName evidence="4">Outer membrane protein beta-barrel domain-containing protein</fullName>
    </recommendedName>
</protein>
<keyword evidence="3" id="KW-1185">Reference proteome</keyword>
<feature type="signal peptide" evidence="1">
    <location>
        <begin position="1"/>
        <end position="25"/>
    </location>
</feature>
<evidence type="ECO:0000313" key="2">
    <source>
        <dbReference type="EMBL" id="BCD96250.1"/>
    </source>
</evidence>
<organism evidence="2 3">
    <name type="scientific">Marinagarivorans cellulosilyticus</name>
    <dbReference type="NCBI Taxonomy" id="2721545"/>
    <lineage>
        <taxon>Bacteria</taxon>
        <taxon>Pseudomonadati</taxon>
        <taxon>Pseudomonadota</taxon>
        <taxon>Gammaproteobacteria</taxon>
        <taxon>Cellvibrionales</taxon>
        <taxon>Cellvibrionaceae</taxon>
        <taxon>Marinagarivorans</taxon>
    </lineage>
</organism>
<keyword evidence="1" id="KW-0732">Signal</keyword>
<dbReference type="RefSeq" id="WP_236985753.1">
    <property type="nucleotide sequence ID" value="NZ_AP023086.1"/>
</dbReference>
<dbReference type="AlphaFoldDB" id="A0AAN1WER5"/>
<accession>A0AAN1WER5</accession>
<proteinExistence type="predicted"/>
<evidence type="ECO:0000256" key="1">
    <source>
        <dbReference type="SAM" id="SignalP"/>
    </source>
</evidence>